<dbReference type="EMBL" id="JAERPS020000009">
    <property type="protein sequence ID" value="MBZ9613636.1"/>
    <property type="molecule type" value="Genomic_DNA"/>
</dbReference>
<comment type="catalytic activity">
    <reaction evidence="4 7">
        <text>L-methionyl-[protein] + [thioredoxin]-disulfide + H2O = L-methionyl-(S)-S-oxide-[protein] + [thioredoxin]-dithiol</text>
        <dbReference type="Rhea" id="RHEA:14217"/>
        <dbReference type="Rhea" id="RHEA-COMP:10698"/>
        <dbReference type="Rhea" id="RHEA-COMP:10700"/>
        <dbReference type="Rhea" id="RHEA-COMP:12313"/>
        <dbReference type="Rhea" id="RHEA-COMP:12315"/>
        <dbReference type="ChEBI" id="CHEBI:15377"/>
        <dbReference type="ChEBI" id="CHEBI:16044"/>
        <dbReference type="ChEBI" id="CHEBI:29950"/>
        <dbReference type="ChEBI" id="CHEBI:44120"/>
        <dbReference type="ChEBI" id="CHEBI:50058"/>
        <dbReference type="EC" id="1.8.4.11"/>
    </reaction>
</comment>
<dbReference type="HAMAP" id="MF_01401">
    <property type="entry name" value="MsrA"/>
    <property type="match status" value="1"/>
</dbReference>
<keyword evidence="11" id="KW-1185">Reference proteome</keyword>
<dbReference type="PANTHER" id="PTHR43774">
    <property type="entry name" value="PEPTIDE METHIONINE SULFOXIDE REDUCTASE"/>
    <property type="match status" value="1"/>
</dbReference>
<dbReference type="Pfam" id="PF01625">
    <property type="entry name" value="PMSR"/>
    <property type="match status" value="1"/>
</dbReference>
<protein>
    <recommendedName>
        <fullName evidence="7">Peptide methionine sulfoxide reductase MsrA</fullName>
        <shortName evidence="7">Protein-methionine-S-oxide reductase</shortName>
        <ecNumber evidence="7">1.8.4.11</ecNumber>
    </recommendedName>
    <alternativeName>
        <fullName evidence="7">Peptide-methionine (S)-S-oxide reductase</fullName>
        <shortName evidence="7">Peptide Met(O) reductase</shortName>
    </alternativeName>
</protein>
<feature type="chain" id="PRO_5045562211" description="Peptide methionine sulfoxide reductase MsrA" evidence="8">
    <location>
        <begin position="23"/>
        <end position="423"/>
    </location>
</feature>
<reference evidence="10 11" key="1">
    <citation type="submission" date="2021-08" db="EMBL/GenBank/DDBJ databases">
        <title>Rheinheimera aquimaris sp. nov., isolated from seawater of the East Sea in Korea.</title>
        <authorList>
            <person name="Kim K.H."/>
            <person name="Wenting R."/>
            <person name="Kim K.R."/>
            <person name="Jeon C.O."/>
        </authorList>
    </citation>
    <scope>NUCLEOTIDE SEQUENCE [LARGE SCALE GENOMIC DNA]</scope>
    <source>
        <strain evidence="10 11">MA-13</strain>
    </source>
</reference>
<comment type="function">
    <text evidence="3 7">Has an important function as a repair enzyme for proteins that have been inactivated by oxidation. Catalyzes the reversible oxidation-reduction of methionine sulfoxide in proteins to methionine.</text>
</comment>
<dbReference type="InterPro" id="IPR036509">
    <property type="entry name" value="Met_Sox_Rdtase_MsrA_sf"/>
</dbReference>
<sequence>MALSSFLKLCASALLLGGTAQAAADTMPATAHLDSIVVGAGCFWGVEKRFEAMPGVVDAVSGYADGNGVEPTYRAITQRRNQHNPNNHAEVVKVSFNPAQISLTTLLQRYFEMHDPTQLNRQGNDIGTQYRSTVLTNSQAQYDTAQQVMTAYQPLLSKAGYGSITTLIKPLREFFPAEQYHQDYIAKNPNGYCPDHSTGVRFNPQQQTQVASADNSALQQGKQILVIDSESYCPYCEKFKAEVASKYSGDIPLHFRYASQLSGLTLKTATWATPTIILLENGKEVFGHQGYLNPDEFYLLLGKFKLGDSEAFNVAFDEGTDGRFCQQYEIFKNTPEGVFIDKLSGAPLFDTRHRFDSGTGWLSFTQPVDGAVIEKPDNRYGMRRTEIRAAVSGIHLGHVFNDGPGGKPRYCINATVLDFVPRG</sequence>
<evidence type="ECO:0000256" key="6">
    <source>
        <dbReference type="ARBA" id="ARBA00048782"/>
    </source>
</evidence>
<dbReference type="InterPro" id="IPR036249">
    <property type="entry name" value="Thioredoxin-like_sf"/>
</dbReference>
<dbReference type="SUPFAM" id="SSF52833">
    <property type="entry name" value="Thioredoxin-like"/>
    <property type="match status" value="1"/>
</dbReference>
<dbReference type="Pfam" id="PF13098">
    <property type="entry name" value="Thioredoxin_2"/>
    <property type="match status" value="1"/>
</dbReference>
<dbReference type="InterPro" id="IPR002579">
    <property type="entry name" value="Met_Sox_Rdtase_MsrB_dom"/>
</dbReference>
<dbReference type="Pfam" id="PF01641">
    <property type="entry name" value="SelR"/>
    <property type="match status" value="1"/>
</dbReference>
<evidence type="ECO:0000313" key="11">
    <source>
        <dbReference type="Proteomes" id="UP000663814"/>
    </source>
</evidence>
<evidence type="ECO:0000256" key="1">
    <source>
        <dbReference type="ARBA" id="ARBA00023002"/>
    </source>
</evidence>
<evidence type="ECO:0000256" key="8">
    <source>
        <dbReference type="SAM" id="SignalP"/>
    </source>
</evidence>
<comment type="catalytic activity">
    <reaction evidence="6 7">
        <text>[thioredoxin]-disulfide + L-methionine + H2O = L-methionine (S)-S-oxide + [thioredoxin]-dithiol</text>
        <dbReference type="Rhea" id="RHEA:19993"/>
        <dbReference type="Rhea" id="RHEA-COMP:10698"/>
        <dbReference type="Rhea" id="RHEA-COMP:10700"/>
        <dbReference type="ChEBI" id="CHEBI:15377"/>
        <dbReference type="ChEBI" id="CHEBI:29950"/>
        <dbReference type="ChEBI" id="CHEBI:50058"/>
        <dbReference type="ChEBI" id="CHEBI:57844"/>
        <dbReference type="ChEBI" id="CHEBI:58772"/>
        <dbReference type="EC" id="1.8.4.11"/>
    </reaction>
</comment>
<dbReference type="InterPro" id="IPR012336">
    <property type="entry name" value="Thioredoxin-like_fold"/>
</dbReference>
<evidence type="ECO:0000259" key="9">
    <source>
        <dbReference type="PROSITE" id="PS51790"/>
    </source>
</evidence>
<evidence type="ECO:0000256" key="2">
    <source>
        <dbReference type="ARBA" id="ARBA00023268"/>
    </source>
</evidence>
<dbReference type="Gene3D" id="2.170.150.20">
    <property type="entry name" value="Peptide methionine sulfoxide reductase"/>
    <property type="match status" value="1"/>
</dbReference>
<accession>A0ABS7XDL4</accession>
<dbReference type="EC" id="1.8.4.11" evidence="7"/>
<dbReference type="InterPro" id="IPR011057">
    <property type="entry name" value="Mss4-like_sf"/>
</dbReference>
<evidence type="ECO:0000256" key="7">
    <source>
        <dbReference type="HAMAP-Rule" id="MF_01401"/>
    </source>
</evidence>
<dbReference type="NCBIfam" id="TIGR00401">
    <property type="entry name" value="msrA"/>
    <property type="match status" value="1"/>
</dbReference>
<feature type="domain" description="MsrB" evidence="9">
    <location>
        <begin position="300"/>
        <end position="422"/>
    </location>
</feature>
<dbReference type="Gene3D" id="3.40.30.10">
    <property type="entry name" value="Glutaredoxin"/>
    <property type="match status" value="1"/>
</dbReference>
<dbReference type="InterPro" id="IPR002569">
    <property type="entry name" value="Met_Sox_Rdtase_MsrA_dom"/>
</dbReference>
<dbReference type="GO" id="GO:0008113">
    <property type="term" value="F:peptide-methionine (S)-S-oxide reductase activity"/>
    <property type="evidence" value="ECO:0007669"/>
    <property type="project" value="UniProtKB-EC"/>
</dbReference>
<dbReference type="RefSeq" id="WP_205313417.1">
    <property type="nucleotide sequence ID" value="NZ_JAERPS020000009.1"/>
</dbReference>
<evidence type="ECO:0000256" key="4">
    <source>
        <dbReference type="ARBA" id="ARBA00047806"/>
    </source>
</evidence>
<keyword evidence="8" id="KW-0732">Signal</keyword>
<dbReference type="PANTHER" id="PTHR43774:SF1">
    <property type="entry name" value="PEPTIDE METHIONINE SULFOXIDE REDUCTASE MSRA 2"/>
    <property type="match status" value="1"/>
</dbReference>
<dbReference type="Gene3D" id="3.30.1060.10">
    <property type="entry name" value="Peptide methionine sulphoxide reductase MsrA"/>
    <property type="match status" value="1"/>
</dbReference>
<name>A0ABS7XDL4_9GAMM</name>
<gene>
    <name evidence="7 10" type="primary">msrA</name>
    <name evidence="10" type="ORF">I4W93_018740</name>
</gene>
<feature type="active site" evidence="7">
    <location>
        <position position="42"/>
    </location>
</feature>
<evidence type="ECO:0000313" key="10">
    <source>
        <dbReference type="EMBL" id="MBZ9613636.1"/>
    </source>
</evidence>
<feature type="signal peptide" evidence="8">
    <location>
        <begin position="1"/>
        <end position="22"/>
    </location>
</feature>
<comment type="catalytic activity">
    <reaction evidence="5">
        <text>L-methionyl-[protein] + [thioredoxin]-disulfide + H2O = L-methionyl-(R)-S-oxide-[protein] + [thioredoxin]-dithiol</text>
        <dbReference type="Rhea" id="RHEA:24164"/>
        <dbReference type="Rhea" id="RHEA-COMP:10698"/>
        <dbReference type="Rhea" id="RHEA-COMP:10700"/>
        <dbReference type="Rhea" id="RHEA-COMP:12313"/>
        <dbReference type="Rhea" id="RHEA-COMP:12314"/>
        <dbReference type="ChEBI" id="CHEBI:15377"/>
        <dbReference type="ChEBI" id="CHEBI:16044"/>
        <dbReference type="ChEBI" id="CHEBI:29950"/>
        <dbReference type="ChEBI" id="CHEBI:45764"/>
        <dbReference type="ChEBI" id="CHEBI:50058"/>
        <dbReference type="EC" id="1.8.4.12"/>
    </reaction>
</comment>
<evidence type="ECO:0000256" key="3">
    <source>
        <dbReference type="ARBA" id="ARBA00024679"/>
    </source>
</evidence>
<organism evidence="10 11">
    <name type="scientific">Rheinheimera maricola</name>
    <dbReference type="NCBI Taxonomy" id="2793282"/>
    <lineage>
        <taxon>Bacteria</taxon>
        <taxon>Pseudomonadati</taxon>
        <taxon>Pseudomonadota</taxon>
        <taxon>Gammaproteobacteria</taxon>
        <taxon>Chromatiales</taxon>
        <taxon>Chromatiaceae</taxon>
        <taxon>Rheinheimera</taxon>
    </lineage>
</organism>
<keyword evidence="1 7" id="KW-0560">Oxidoreductase</keyword>
<evidence type="ECO:0000256" key="5">
    <source>
        <dbReference type="ARBA" id="ARBA00048488"/>
    </source>
</evidence>
<comment type="caution">
    <text evidence="10">The sequence shown here is derived from an EMBL/GenBank/DDBJ whole genome shotgun (WGS) entry which is preliminary data.</text>
</comment>
<dbReference type="Proteomes" id="UP000663814">
    <property type="component" value="Unassembled WGS sequence"/>
</dbReference>
<dbReference type="SUPFAM" id="SSF55068">
    <property type="entry name" value="Peptide methionine sulfoxide reductase"/>
    <property type="match status" value="1"/>
</dbReference>
<proteinExistence type="inferred from homology"/>
<comment type="similarity">
    <text evidence="7">Belongs to the MsrA Met sulfoxide reductase family.</text>
</comment>
<dbReference type="PROSITE" id="PS51790">
    <property type="entry name" value="MSRB"/>
    <property type="match status" value="1"/>
</dbReference>
<keyword evidence="2" id="KW-0511">Multifunctional enzyme</keyword>
<dbReference type="SUPFAM" id="SSF51316">
    <property type="entry name" value="Mss4-like"/>
    <property type="match status" value="1"/>
</dbReference>